<proteinExistence type="predicted"/>
<accession>A0A1B6GL93</accession>
<sequence>RKLPLLPQEQMYNQPDPNVRSSDNPDIVQEEFYSVIDTVESDRPSSQEVLYKNLIPDDFDSDFDDDGNEANYYNMVPYPERETDQECMYDVITEQRQLLSASPVSDNTNKPLGTAFPPSSSLEKRVNRLDEKRASSPYVNNMATIFSRPFTKPHLREVKPPVINKSYQ</sequence>
<protein>
    <submittedName>
        <fullName evidence="2">Uncharacterized protein</fullName>
    </submittedName>
</protein>
<feature type="region of interest" description="Disordered" evidence="1">
    <location>
        <begin position="99"/>
        <end position="124"/>
    </location>
</feature>
<organism evidence="2">
    <name type="scientific">Cuerna arida</name>
    <dbReference type="NCBI Taxonomy" id="1464854"/>
    <lineage>
        <taxon>Eukaryota</taxon>
        <taxon>Metazoa</taxon>
        <taxon>Ecdysozoa</taxon>
        <taxon>Arthropoda</taxon>
        <taxon>Hexapoda</taxon>
        <taxon>Insecta</taxon>
        <taxon>Pterygota</taxon>
        <taxon>Neoptera</taxon>
        <taxon>Paraneoptera</taxon>
        <taxon>Hemiptera</taxon>
        <taxon>Auchenorrhyncha</taxon>
        <taxon>Membracoidea</taxon>
        <taxon>Cicadellidae</taxon>
        <taxon>Cicadellinae</taxon>
        <taxon>Proconiini</taxon>
        <taxon>Cuerna</taxon>
    </lineage>
</organism>
<feature type="non-terminal residue" evidence="2">
    <location>
        <position position="1"/>
    </location>
</feature>
<reference evidence="2" key="1">
    <citation type="submission" date="2015-11" db="EMBL/GenBank/DDBJ databases">
        <title>De novo transcriptome assembly of four potential Pierce s Disease insect vectors from Arizona vineyards.</title>
        <authorList>
            <person name="Tassone E.E."/>
        </authorList>
    </citation>
    <scope>NUCLEOTIDE SEQUENCE</scope>
</reference>
<feature type="compositionally biased region" description="Polar residues" evidence="1">
    <location>
        <begin position="99"/>
        <end position="121"/>
    </location>
</feature>
<name>A0A1B6GL93_9HEMI</name>
<evidence type="ECO:0000256" key="1">
    <source>
        <dbReference type="SAM" id="MobiDB-lite"/>
    </source>
</evidence>
<dbReference type="EMBL" id="GECZ01006608">
    <property type="protein sequence ID" value="JAS63161.1"/>
    <property type="molecule type" value="Transcribed_RNA"/>
</dbReference>
<feature type="compositionally biased region" description="Polar residues" evidence="1">
    <location>
        <begin position="10"/>
        <end position="24"/>
    </location>
</feature>
<evidence type="ECO:0000313" key="2">
    <source>
        <dbReference type="EMBL" id="JAS63161.1"/>
    </source>
</evidence>
<feature type="region of interest" description="Disordered" evidence="1">
    <location>
        <begin position="1"/>
        <end position="24"/>
    </location>
</feature>
<gene>
    <name evidence="2" type="ORF">g.27092</name>
</gene>
<dbReference type="AlphaFoldDB" id="A0A1B6GL93"/>